<organism evidence="3 4">
    <name type="scientific">Exiguobacterium profundum</name>
    <dbReference type="NCBI Taxonomy" id="307643"/>
    <lineage>
        <taxon>Bacteria</taxon>
        <taxon>Bacillati</taxon>
        <taxon>Bacillota</taxon>
        <taxon>Bacilli</taxon>
        <taxon>Bacillales</taxon>
        <taxon>Bacillales Family XII. Incertae Sedis</taxon>
        <taxon>Exiguobacterium</taxon>
    </lineage>
</organism>
<proteinExistence type="inferred from homology"/>
<dbReference type="RefSeq" id="WP_214684400.1">
    <property type="nucleotide sequence ID" value="NZ_CP109617.1"/>
</dbReference>
<dbReference type="Pfam" id="PF01337">
    <property type="entry name" value="Barstar"/>
    <property type="match status" value="1"/>
</dbReference>
<sequence>MSHLYIDLSNITSSSELHQILKESLHLPDHYGENWDAFWDVITDVDYITFPDQITFIGYSLLETKLSEDAKCLKMCLEEYNEEHYVSHCHFVFL</sequence>
<name>A0ABY8AW84_9BACL</name>
<evidence type="ECO:0000313" key="3">
    <source>
        <dbReference type="EMBL" id="WED54045.1"/>
    </source>
</evidence>
<dbReference type="InterPro" id="IPR035905">
    <property type="entry name" value="Barstar-like_sf"/>
</dbReference>
<dbReference type="Gene3D" id="3.30.370.10">
    <property type="entry name" value="Barstar-like"/>
    <property type="match status" value="1"/>
</dbReference>
<reference evidence="3 4" key="1">
    <citation type="submission" date="2022-10" db="EMBL/GenBank/DDBJ databases">
        <title>Complete genome sequence of Exiguobacterium profundum TSS-3 isolated from an extremely saline-alkaline spring located in Ixtapa, Chiapas-Mexico.</title>
        <authorList>
            <person name="Rincon-Rosales R."/>
            <person name="Rogel M.A."/>
            <person name="Rincon-Molina C.I."/>
            <person name="Guerrero G."/>
            <person name="Manzano-Gomez L.A."/>
            <person name="Lopez-Lopez A."/>
            <person name="Rincon Molina F.A."/>
            <person name="Martinez-Romero E."/>
        </authorList>
    </citation>
    <scope>NUCLEOTIDE SEQUENCE [LARGE SCALE GENOMIC DNA]</scope>
    <source>
        <strain evidence="3 4">TSS-3</strain>
    </source>
</reference>
<keyword evidence="4" id="KW-1185">Reference proteome</keyword>
<dbReference type="EMBL" id="CP109617">
    <property type="protein sequence ID" value="WED54045.1"/>
    <property type="molecule type" value="Genomic_DNA"/>
</dbReference>
<dbReference type="InterPro" id="IPR000468">
    <property type="entry name" value="Barstar"/>
</dbReference>
<evidence type="ECO:0000259" key="2">
    <source>
        <dbReference type="Pfam" id="PF01337"/>
    </source>
</evidence>
<accession>A0ABY8AW84</accession>
<dbReference type="SUPFAM" id="SSF52038">
    <property type="entry name" value="Barstar-related"/>
    <property type="match status" value="1"/>
</dbReference>
<protein>
    <submittedName>
        <fullName evidence="3">Barstar family protein</fullName>
    </submittedName>
</protein>
<dbReference type="Proteomes" id="UP001219957">
    <property type="component" value="Chromosome"/>
</dbReference>
<evidence type="ECO:0000313" key="4">
    <source>
        <dbReference type="Proteomes" id="UP001219957"/>
    </source>
</evidence>
<evidence type="ECO:0000256" key="1">
    <source>
        <dbReference type="ARBA" id="ARBA00006845"/>
    </source>
</evidence>
<gene>
    <name evidence="3" type="ORF">OE059_08250</name>
</gene>
<comment type="similarity">
    <text evidence="1">Belongs to the barstar family.</text>
</comment>
<feature type="domain" description="Barstar (barnase inhibitor)" evidence="2">
    <location>
        <begin position="1"/>
        <end position="83"/>
    </location>
</feature>